<protein>
    <submittedName>
        <fullName evidence="1">Fos-related antigen 2 like</fullName>
    </submittedName>
</protein>
<comment type="caution">
    <text evidence="1">The sequence shown here is derived from an EMBL/GenBank/DDBJ whole genome shotgun (WGS) entry which is preliminary data.</text>
</comment>
<proteinExistence type="predicted"/>
<keyword evidence="2" id="KW-1185">Reference proteome</keyword>
<organism evidence="1 2">
    <name type="scientific">Senna tora</name>
    <dbReference type="NCBI Taxonomy" id="362788"/>
    <lineage>
        <taxon>Eukaryota</taxon>
        <taxon>Viridiplantae</taxon>
        <taxon>Streptophyta</taxon>
        <taxon>Embryophyta</taxon>
        <taxon>Tracheophyta</taxon>
        <taxon>Spermatophyta</taxon>
        <taxon>Magnoliopsida</taxon>
        <taxon>eudicotyledons</taxon>
        <taxon>Gunneridae</taxon>
        <taxon>Pentapetalae</taxon>
        <taxon>rosids</taxon>
        <taxon>fabids</taxon>
        <taxon>Fabales</taxon>
        <taxon>Fabaceae</taxon>
        <taxon>Caesalpinioideae</taxon>
        <taxon>Cassia clade</taxon>
        <taxon>Senna</taxon>
    </lineage>
</organism>
<dbReference type="OrthoDB" id="1886726at2759"/>
<dbReference type="EMBL" id="JAAIUW010000007">
    <property type="protein sequence ID" value="KAF7823434.1"/>
    <property type="molecule type" value="Genomic_DNA"/>
</dbReference>
<evidence type="ECO:0000313" key="2">
    <source>
        <dbReference type="Proteomes" id="UP000634136"/>
    </source>
</evidence>
<dbReference type="AlphaFoldDB" id="A0A834TLL1"/>
<gene>
    <name evidence="1" type="ORF">G2W53_021578</name>
</gene>
<evidence type="ECO:0000313" key="1">
    <source>
        <dbReference type="EMBL" id="KAF7823434.1"/>
    </source>
</evidence>
<name>A0A834TLL1_9FABA</name>
<accession>A0A834TLL1</accession>
<dbReference type="Proteomes" id="UP000634136">
    <property type="component" value="Unassembled WGS sequence"/>
</dbReference>
<sequence length="70" mass="7612">MQCMLNLGASYGLPVCLSGISHSPPLPLSTQMADHDLRRQAMKREIREHANQVVETELVGIIKALTAKAA</sequence>
<reference evidence="1" key="1">
    <citation type="submission" date="2020-09" db="EMBL/GenBank/DDBJ databases">
        <title>Genome-Enabled Discovery of Anthraquinone Biosynthesis in Senna tora.</title>
        <authorList>
            <person name="Kang S.-H."/>
            <person name="Pandey R.P."/>
            <person name="Lee C.-M."/>
            <person name="Sim J.-S."/>
            <person name="Jeong J.-T."/>
            <person name="Choi B.-S."/>
            <person name="Jung M."/>
            <person name="Ginzburg D."/>
            <person name="Zhao K."/>
            <person name="Won S.Y."/>
            <person name="Oh T.-J."/>
            <person name="Yu Y."/>
            <person name="Kim N.-H."/>
            <person name="Lee O.R."/>
            <person name="Lee T.-H."/>
            <person name="Bashyal P."/>
            <person name="Kim T.-S."/>
            <person name="Lee W.-H."/>
            <person name="Kawkins C."/>
            <person name="Kim C.-K."/>
            <person name="Kim J.S."/>
            <person name="Ahn B.O."/>
            <person name="Rhee S.Y."/>
            <person name="Sohng J.K."/>
        </authorList>
    </citation>
    <scope>NUCLEOTIDE SEQUENCE</scope>
    <source>
        <tissue evidence="1">Leaf</tissue>
    </source>
</reference>